<evidence type="ECO:0000313" key="1">
    <source>
        <dbReference type="EMBL" id="KAG6533368.1"/>
    </source>
</evidence>
<accession>A0A8J5M5M2</accession>
<dbReference type="InterPro" id="IPR027443">
    <property type="entry name" value="IPNS-like_sf"/>
</dbReference>
<protein>
    <recommendedName>
        <fullName evidence="3">Isopenicillin N synthase-like Fe(2+) 2OG dioxygenase domain-containing protein</fullName>
    </recommendedName>
</protein>
<comment type="caution">
    <text evidence="1">The sequence shown here is derived from an EMBL/GenBank/DDBJ whole genome shotgun (WGS) entry which is preliminary data.</text>
</comment>
<evidence type="ECO:0008006" key="3">
    <source>
        <dbReference type="Google" id="ProtNLM"/>
    </source>
</evidence>
<gene>
    <name evidence="1" type="ORF">ZIOFF_007235</name>
</gene>
<dbReference type="Gene3D" id="2.60.120.330">
    <property type="entry name" value="B-lactam Antibiotic, Isopenicillin N Synthase, Chain"/>
    <property type="match status" value="1"/>
</dbReference>
<dbReference type="AlphaFoldDB" id="A0A8J5M5M2"/>
<proteinExistence type="predicted"/>
<reference evidence="1 2" key="1">
    <citation type="submission" date="2020-08" db="EMBL/GenBank/DDBJ databases">
        <title>Plant Genome Project.</title>
        <authorList>
            <person name="Zhang R.-G."/>
        </authorList>
    </citation>
    <scope>NUCLEOTIDE SEQUENCE [LARGE SCALE GENOMIC DNA]</scope>
    <source>
        <tissue evidence="1">Rhizome</tissue>
    </source>
</reference>
<keyword evidence="2" id="KW-1185">Reference proteome</keyword>
<sequence length="103" mass="11495">MKVQMDFSCPSFYAQFSGAWTNGRVHAPLHRITVSDQNLIRYSAIMFLVPQDDYVIQAPAELVDNAHATLFKPYTYGDFLGFLVTEEGIQAKDKLASFCGVVA</sequence>
<dbReference type="SUPFAM" id="SSF51197">
    <property type="entry name" value="Clavaminate synthase-like"/>
    <property type="match status" value="1"/>
</dbReference>
<evidence type="ECO:0000313" key="2">
    <source>
        <dbReference type="Proteomes" id="UP000734854"/>
    </source>
</evidence>
<name>A0A8J5M5M2_ZINOF</name>
<organism evidence="1 2">
    <name type="scientific">Zingiber officinale</name>
    <name type="common">Ginger</name>
    <name type="synonym">Amomum zingiber</name>
    <dbReference type="NCBI Taxonomy" id="94328"/>
    <lineage>
        <taxon>Eukaryota</taxon>
        <taxon>Viridiplantae</taxon>
        <taxon>Streptophyta</taxon>
        <taxon>Embryophyta</taxon>
        <taxon>Tracheophyta</taxon>
        <taxon>Spermatophyta</taxon>
        <taxon>Magnoliopsida</taxon>
        <taxon>Liliopsida</taxon>
        <taxon>Zingiberales</taxon>
        <taxon>Zingiberaceae</taxon>
        <taxon>Zingiber</taxon>
    </lineage>
</organism>
<dbReference type="Proteomes" id="UP000734854">
    <property type="component" value="Unassembled WGS sequence"/>
</dbReference>
<dbReference type="EMBL" id="JACMSC010000002">
    <property type="protein sequence ID" value="KAG6533368.1"/>
    <property type="molecule type" value="Genomic_DNA"/>
</dbReference>